<dbReference type="GO" id="GO:0004359">
    <property type="term" value="F:glutaminase activity"/>
    <property type="evidence" value="ECO:0007669"/>
    <property type="project" value="UniProtKB-EC"/>
</dbReference>
<dbReference type="PROSITE" id="PS51273">
    <property type="entry name" value="GATASE_TYPE_1"/>
    <property type="match status" value="1"/>
</dbReference>
<comment type="pathway">
    <text evidence="1 10">Amino-acid biosynthesis; L-histidine biosynthesis; L-histidine from 5-phospho-alpha-D-ribose 1-diphosphate: step 5/9.</text>
</comment>
<feature type="active site" description="Nucleophile" evidence="10 11">
    <location>
        <position position="79"/>
    </location>
</feature>
<reference evidence="14" key="1">
    <citation type="submission" date="2014-05" db="EMBL/GenBank/DDBJ databases">
        <title>Whole genome sequencing of Lactobacillus casei NRIC0644.</title>
        <authorList>
            <person name="Atarashi H."/>
            <person name="Yoshida Y."/>
            <person name="Fujimura S."/>
            <person name="Tanaka N."/>
            <person name="Shiwa Y."/>
            <person name="Yoshikawa H."/>
            <person name="Okada S."/>
            <person name="Nakagawa J."/>
        </authorList>
    </citation>
    <scope>NUCLEOTIDE SEQUENCE [LARGE SCALE GENOMIC DNA]</scope>
    <source>
        <strain evidence="14">NRIC0644</strain>
    </source>
</reference>
<dbReference type="GO" id="GO:0016829">
    <property type="term" value="F:lyase activity"/>
    <property type="evidence" value="ECO:0007669"/>
    <property type="project" value="UniProtKB-KW"/>
</dbReference>
<evidence type="ECO:0000313" key="13">
    <source>
        <dbReference type="EMBL" id="GAN36912.1"/>
    </source>
</evidence>
<evidence type="ECO:0000259" key="12">
    <source>
        <dbReference type="Pfam" id="PF00117"/>
    </source>
</evidence>
<dbReference type="EC" id="3.5.1.2" evidence="10"/>
<dbReference type="EMBL" id="BAYM01000089">
    <property type="protein sequence ID" value="GAN36912.1"/>
    <property type="molecule type" value="Genomic_DNA"/>
</dbReference>
<dbReference type="SUPFAM" id="SSF52317">
    <property type="entry name" value="Class I glutamine amidotransferase-like"/>
    <property type="match status" value="1"/>
</dbReference>
<evidence type="ECO:0000256" key="11">
    <source>
        <dbReference type="PIRSR" id="PIRSR000495-1"/>
    </source>
</evidence>
<evidence type="ECO:0000256" key="5">
    <source>
        <dbReference type="ARBA" id="ARBA00022962"/>
    </source>
</evidence>
<dbReference type="InterPro" id="IPR010139">
    <property type="entry name" value="Imidazole-glycPsynth_HisH"/>
</dbReference>
<keyword evidence="10" id="KW-0963">Cytoplasm</keyword>
<dbReference type="EC" id="4.3.2.10" evidence="10"/>
<comment type="catalytic activity">
    <reaction evidence="9 10">
        <text>L-glutamine + H2O = L-glutamate + NH4(+)</text>
        <dbReference type="Rhea" id="RHEA:15889"/>
        <dbReference type="ChEBI" id="CHEBI:15377"/>
        <dbReference type="ChEBI" id="CHEBI:28938"/>
        <dbReference type="ChEBI" id="CHEBI:29985"/>
        <dbReference type="ChEBI" id="CHEBI:58359"/>
        <dbReference type="EC" id="3.5.1.2"/>
    </reaction>
</comment>
<dbReference type="GO" id="GO:0000107">
    <property type="term" value="F:imidazoleglycerol-phosphate synthase activity"/>
    <property type="evidence" value="ECO:0007669"/>
    <property type="project" value="UniProtKB-UniRule"/>
</dbReference>
<evidence type="ECO:0000256" key="10">
    <source>
        <dbReference type="HAMAP-Rule" id="MF_00278"/>
    </source>
</evidence>
<evidence type="ECO:0000256" key="7">
    <source>
        <dbReference type="ARBA" id="ARBA00023239"/>
    </source>
</evidence>
<feature type="domain" description="Glutamine amidotransferase" evidence="12">
    <location>
        <begin position="3"/>
        <end position="186"/>
    </location>
</feature>
<dbReference type="InterPro" id="IPR017926">
    <property type="entry name" value="GATASE"/>
</dbReference>
<dbReference type="CDD" id="cd01748">
    <property type="entry name" value="GATase1_IGP_Synthase"/>
    <property type="match status" value="1"/>
</dbReference>
<dbReference type="Pfam" id="PF00117">
    <property type="entry name" value="GATase"/>
    <property type="match status" value="1"/>
</dbReference>
<evidence type="ECO:0000256" key="1">
    <source>
        <dbReference type="ARBA" id="ARBA00005091"/>
    </source>
</evidence>
<comment type="catalytic activity">
    <reaction evidence="8 10">
        <text>5-[(5-phospho-1-deoxy-D-ribulos-1-ylimino)methylamino]-1-(5-phospho-beta-D-ribosyl)imidazole-4-carboxamide + L-glutamine = D-erythro-1-(imidazol-4-yl)glycerol 3-phosphate + 5-amino-1-(5-phospho-beta-D-ribosyl)imidazole-4-carboxamide + L-glutamate + H(+)</text>
        <dbReference type="Rhea" id="RHEA:24793"/>
        <dbReference type="ChEBI" id="CHEBI:15378"/>
        <dbReference type="ChEBI" id="CHEBI:29985"/>
        <dbReference type="ChEBI" id="CHEBI:58278"/>
        <dbReference type="ChEBI" id="CHEBI:58359"/>
        <dbReference type="ChEBI" id="CHEBI:58475"/>
        <dbReference type="ChEBI" id="CHEBI:58525"/>
        <dbReference type="EC" id="4.3.2.10"/>
    </reaction>
</comment>
<keyword evidence="7 10" id="KW-0456">Lyase</keyword>
<keyword evidence="4 10" id="KW-0378">Hydrolase</keyword>
<dbReference type="GO" id="GO:0005737">
    <property type="term" value="C:cytoplasm"/>
    <property type="evidence" value="ECO:0007669"/>
    <property type="project" value="UniProtKB-SubCell"/>
</dbReference>
<comment type="subunit">
    <text evidence="2 10">Heterodimer of HisH and HisF.</text>
</comment>
<dbReference type="PANTHER" id="PTHR42701:SF1">
    <property type="entry name" value="IMIDAZOLE GLYCEROL PHOSPHATE SYNTHASE SUBUNIT HISH"/>
    <property type="match status" value="1"/>
</dbReference>
<comment type="subcellular location">
    <subcellularLocation>
        <location evidence="10">Cytoplasm</location>
    </subcellularLocation>
</comment>
<dbReference type="UniPathway" id="UPA00031">
    <property type="reaction ID" value="UER00010"/>
</dbReference>
<gene>
    <name evidence="10" type="primary">hisH</name>
    <name evidence="13" type="ORF">LC0644_1501</name>
</gene>
<evidence type="ECO:0000256" key="6">
    <source>
        <dbReference type="ARBA" id="ARBA00023102"/>
    </source>
</evidence>
<protein>
    <recommendedName>
        <fullName evidence="10">Imidazole glycerol phosphate synthase subunit HisH</fullName>
        <ecNumber evidence="10">4.3.2.10</ecNumber>
    </recommendedName>
    <alternativeName>
        <fullName evidence="10">IGP synthase glutaminase subunit</fullName>
        <ecNumber evidence="10">3.5.1.2</ecNumber>
    </alternativeName>
    <alternativeName>
        <fullName evidence="10">IGP synthase subunit HisH</fullName>
    </alternativeName>
    <alternativeName>
        <fullName evidence="10">ImGP synthase subunit HisH</fullName>
        <shortName evidence="10">IGPS subunit HisH</shortName>
    </alternativeName>
</protein>
<keyword evidence="3 10" id="KW-0028">Amino-acid biosynthesis</keyword>
<evidence type="ECO:0000256" key="4">
    <source>
        <dbReference type="ARBA" id="ARBA00022801"/>
    </source>
</evidence>
<dbReference type="InterPro" id="IPR029062">
    <property type="entry name" value="Class_I_gatase-like"/>
</dbReference>
<feature type="active site" evidence="10 11">
    <location>
        <position position="181"/>
    </location>
</feature>
<sequence length="208" mass="22322">MIVIVDYDTGNTRNVKKALDYLGVNNQLSADPAIIMAASGLILPGVGAFKEAMKALNQRQLVPVIQAFAATGKPLLGICLGMQLLFDRSFEFGKTAGLGLIPGEVVAIPTDSGLAVPHMGWNTNSLTQPDLFAAVFADQATYFVHSFYATTLPQFTLATTDYGQPLTSIVRRNNVLGTQFHPEKSGAIGLAGLKKFKEMTEDEALSRD</sequence>
<dbReference type="PANTHER" id="PTHR42701">
    <property type="entry name" value="IMIDAZOLE GLYCEROL PHOSPHATE SYNTHASE SUBUNIT HISH"/>
    <property type="match status" value="1"/>
</dbReference>
<keyword evidence="6 10" id="KW-0368">Histidine biosynthesis</keyword>
<feature type="active site" evidence="10 11">
    <location>
        <position position="183"/>
    </location>
</feature>
<comment type="caution">
    <text evidence="13">The sequence shown here is derived from an EMBL/GenBank/DDBJ whole genome shotgun (WGS) entry which is preliminary data.</text>
</comment>
<dbReference type="PIRSF" id="PIRSF000495">
    <property type="entry name" value="Amidotransf_hisH"/>
    <property type="match status" value="1"/>
</dbReference>
<keyword evidence="5 10" id="KW-0315">Glutamine amidotransferase</keyword>
<dbReference type="GO" id="GO:0000105">
    <property type="term" value="P:L-histidine biosynthetic process"/>
    <property type="evidence" value="ECO:0007669"/>
    <property type="project" value="UniProtKB-UniRule"/>
</dbReference>
<dbReference type="AlphaFoldDB" id="A0A0C9QAP7"/>
<evidence type="ECO:0000256" key="9">
    <source>
        <dbReference type="ARBA" id="ARBA00049534"/>
    </source>
</evidence>
<evidence type="ECO:0000256" key="8">
    <source>
        <dbReference type="ARBA" id="ARBA00047838"/>
    </source>
</evidence>
<dbReference type="HAMAP" id="MF_00278">
    <property type="entry name" value="HisH"/>
    <property type="match status" value="1"/>
</dbReference>
<dbReference type="NCBIfam" id="TIGR01855">
    <property type="entry name" value="IMP_synth_hisH"/>
    <property type="match status" value="1"/>
</dbReference>
<dbReference type="Gene3D" id="3.40.50.880">
    <property type="match status" value="1"/>
</dbReference>
<name>A0A0C9QAP7_LACPA</name>
<dbReference type="RefSeq" id="WP_045625049.1">
    <property type="nucleotide sequence ID" value="NZ_BAYM01000089.1"/>
</dbReference>
<comment type="function">
    <text evidence="10">IGPS catalyzes the conversion of PRFAR and glutamine to IGP, AICAR and glutamate. The HisH subunit catalyzes the hydrolysis of glutamine to glutamate and ammonia as part of the synthesis of IGP and AICAR. The resulting ammonia molecule is channeled to the active site of HisF.</text>
</comment>
<evidence type="ECO:0000256" key="2">
    <source>
        <dbReference type="ARBA" id="ARBA00011152"/>
    </source>
</evidence>
<evidence type="ECO:0000313" key="14">
    <source>
        <dbReference type="Proteomes" id="UP000032552"/>
    </source>
</evidence>
<evidence type="ECO:0000256" key="3">
    <source>
        <dbReference type="ARBA" id="ARBA00022605"/>
    </source>
</evidence>
<accession>A0A0C9QAP7</accession>
<organism evidence="13 14">
    <name type="scientific">Lacticaseibacillus paracasei NRIC 0644</name>
    <dbReference type="NCBI Taxonomy" id="1435038"/>
    <lineage>
        <taxon>Bacteria</taxon>
        <taxon>Bacillati</taxon>
        <taxon>Bacillota</taxon>
        <taxon>Bacilli</taxon>
        <taxon>Lactobacillales</taxon>
        <taxon>Lactobacillaceae</taxon>
        <taxon>Lacticaseibacillus</taxon>
    </lineage>
</organism>
<proteinExistence type="inferred from homology"/>
<dbReference type="Proteomes" id="UP000032552">
    <property type="component" value="Unassembled WGS sequence"/>
</dbReference>